<evidence type="ECO:0000313" key="9">
    <source>
        <dbReference type="EMBL" id="GAA1212685.1"/>
    </source>
</evidence>
<evidence type="ECO:0000256" key="3">
    <source>
        <dbReference type="ARBA" id="ARBA00022475"/>
    </source>
</evidence>
<evidence type="ECO:0000259" key="8">
    <source>
        <dbReference type="PROSITE" id="PS50850"/>
    </source>
</evidence>
<dbReference type="InterPro" id="IPR036259">
    <property type="entry name" value="MFS_trans_sf"/>
</dbReference>
<feature type="transmembrane region" description="Helical" evidence="7">
    <location>
        <begin position="332"/>
        <end position="352"/>
    </location>
</feature>
<proteinExistence type="predicted"/>
<feature type="transmembrane region" description="Helical" evidence="7">
    <location>
        <begin position="373"/>
        <end position="390"/>
    </location>
</feature>
<evidence type="ECO:0000313" key="10">
    <source>
        <dbReference type="Proteomes" id="UP001500467"/>
    </source>
</evidence>
<accession>A0ABN1VKZ9</accession>
<name>A0ABN1VKZ9_9PSEU</name>
<dbReference type="Proteomes" id="UP001500467">
    <property type="component" value="Unassembled WGS sequence"/>
</dbReference>
<protein>
    <submittedName>
        <fullName evidence="9">MFS transporter</fullName>
    </submittedName>
</protein>
<evidence type="ECO:0000256" key="4">
    <source>
        <dbReference type="ARBA" id="ARBA00022692"/>
    </source>
</evidence>
<dbReference type="InterPro" id="IPR020846">
    <property type="entry name" value="MFS_dom"/>
</dbReference>
<dbReference type="PANTHER" id="PTHR23513">
    <property type="entry name" value="INTEGRAL MEMBRANE EFFLUX PROTEIN-RELATED"/>
    <property type="match status" value="1"/>
</dbReference>
<dbReference type="PANTHER" id="PTHR23513:SF6">
    <property type="entry name" value="MAJOR FACILITATOR SUPERFAMILY ASSOCIATED DOMAIN-CONTAINING PROTEIN"/>
    <property type="match status" value="1"/>
</dbReference>
<keyword evidence="10" id="KW-1185">Reference proteome</keyword>
<organism evidence="9 10">
    <name type="scientific">Prauserella alba</name>
    <dbReference type="NCBI Taxonomy" id="176898"/>
    <lineage>
        <taxon>Bacteria</taxon>
        <taxon>Bacillati</taxon>
        <taxon>Actinomycetota</taxon>
        <taxon>Actinomycetes</taxon>
        <taxon>Pseudonocardiales</taxon>
        <taxon>Pseudonocardiaceae</taxon>
        <taxon>Prauserella</taxon>
    </lineage>
</organism>
<sequence>MGVTRSDPPRLGAPYRRLWTSTAFSSLADGLFRVGLPLVAVTMTRSPTLIAGITLAVTLPWLLLALPVGALVDRLDRRHVMLGANLVRAALAVALIGLLSSDVSAIWVLYAIAFGVGAAEVYYEIAAQSIVPRLVHHDVLARANGRLFGVQLTADEFIGPPLAGLLVATGAMAAVAAPGALWALGVAVLLLVRGRFRVDSPAAPQGTARQPATGRMVRMGRRPAGLRRDIAEGVRFLWRQPLLLRFTAMNGLFNLATSAVFAVFVLQALGPMGLSEAAYGVLLSVIAAGSLVGSGLAERVERTLGRTRTLWTSYAAAVPTVAVPALTTNAYVIGAAFFVGGAGILVSNVVTVSLRQRITPDRLLGRVISAHRLVAWGTKPLGAALGGIIGELLGVRIVFAVMTVVALAMLTALLGVDDRRLDAAVRAADH</sequence>
<feature type="transmembrane region" description="Helical" evidence="7">
    <location>
        <begin position="309"/>
        <end position="326"/>
    </location>
</feature>
<dbReference type="CDD" id="cd06173">
    <property type="entry name" value="MFS_MefA_like"/>
    <property type="match status" value="1"/>
</dbReference>
<feature type="transmembrane region" description="Helical" evidence="7">
    <location>
        <begin position="89"/>
        <end position="113"/>
    </location>
</feature>
<reference evidence="9 10" key="1">
    <citation type="journal article" date="2019" name="Int. J. Syst. Evol. Microbiol.">
        <title>The Global Catalogue of Microorganisms (GCM) 10K type strain sequencing project: providing services to taxonomists for standard genome sequencing and annotation.</title>
        <authorList>
            <consortium name="The Broad Institute Genomics Platform"/>
            <consortium name="The Broad Institute Genome Sequencing Center for Infectious Disease"/>
            <person name="Wu L."/>
            <person name="Ma J."/>
        </authorList>
    </citation>
    <scope>NUCLEOTIDE SEQUENCE [LARGE SCALE GENOMIC DNA]</scope>
    <source>
        <strain evidence="9 10">JCM 13022</strain>
    </source>
</reference>
<dbReference type="Pfam" id="PF05977">
    <property type="entry name" value="MFS_3"/>
    <property type="match status" value="1"/>
</dbReference>
<keyword evidence="6 7" id="KW-0472">Membrane</keyword>
<feature type="transmembrane region" description="Helical" evidence="7">
    <location>
        <begin position="242"/>
        <end position="265"/>
    </location>
</feature>
<dbReference type="SUPFAM" id="SSF103473">
    <property type="entry name" value="MFS general substrate transporter"/>
    <property type="match status" value="1"/>
</dbReference>
<comment type="caution">
    <text evidence="9">The sequence shown here is derived from an EMBL/GenBank/DDBJ whole genome shotgun (WGS) entry which is preliminary data.</text>
</comment>
<dbReference type="Gene3D" id="1.20.1250.20">
    <property type="entry name" value="MFS general substrate transporter like domains"/>
    <property type="match status" value="1"/>
</dbReference>
<evidence type="ECO:0000256" key="2">
    <source>
        <dbReference type="ARBA" id="ARBA00022448"/>
    </source>
</evidence>
<evidence type="ECO:0000256" key="1">
    <source>
        <dbReference type="ARBA" id="ARBA00004651"/>
    </source>
</evidence>
<dbReference type="PROSITE" id="PS50850">
    <property type="entry name" value="MFS"/>
    <property type="match status" value="1"/>
</dbReference>
<keyword evidence="2" id="KW-0813">Transport</keyword>
<keyword evidence="5 7" id="KW-1133">Transmembrane helix</keyword>
<feature type="transmembrane region" description="Helical" evidence="7">
    <location>
        <begin position="396"/>
        <end position="416"/>
    </location>
</feature>
<comment type="subcellular location">
    <subcellularLocation>
        <location evidence="1">Cell membrane</location>
        <topology evidence="1">Multi-pass membrane protein</topology>
    </subcellularLocation>
</comment>
<feature type="transmembrane region" description="Helical" evidence="7">
    <location>
        <begin position="277"/>
        <end position="297"/>
    </location>
</feature>
<feature type="transmembrane region" description="Helical" evidence="7">
    <location>
        <begin position="162"/>
        <end position="192"/>
    </location>
</feature>
<feature type="domain" description="Major facilitator superfamily (MFS) profile" evidence="8">
    <location>
        <begin position="243"/>
        <end position="430"/>
    </location>
</feature>
<evidence type="ECO:0000256" key="6">
    <source>
        <dbReference type="ARBA" id="ARBA00023136"/>
    </source>
</evidence>
<gene>
    <name evidence="9" type="ORF">GCM10009675_37520</name>
</gene>
<evidence type="ECO:0000256" key="5">
    <source>
        <dbReference type="ARBA" id="ARBA00022989"/>
    </source>
</evidence>
<keyword evidence="3" id="KW-1003">Cell membrane</keyword>
<evidence type="ECO:0000256" key="7">
    <source>
        <dbReference type="SAM" id="Phobius"/>
    </source>
</evidence>
<dbReference type="RefSeq" id="WP_253857550.1">
    <property type="nucleotide sequence ID" value="NZ_BAAALM010000015.1"/>
</dbReference>
<keyword evidence="4 7" id="KW-0812">Transmembrane</keyword>
<dbReference type="EMBL" id="BAAALM010000015">
    <property type="protein sequence ID" value="GAA1212685.1"/>
    <property type="molecule type" value="Genomic_DNA"/>
</dbReference>
<dbReference type="InterPro" id="IPR010290">
    <property type="entry name" value="TM_effector"/>
</dbReference>
<feature type="transmembrane region" description="Helical" evidence="7">
    <location>
        <begin position="49"/>
        <end position="68"/>
    </location>
</feature>